<accession>A0A6H0WLG9</accession>
<dbReference type="EMBL" id="CP048852">
    <property type="protein sequence ID" value="QIW81412.1"/>
    <property type="molecule type" value="Genomic_DNA"/>
</dbReference>
<evidence type="ECO:0000259" key="2">
    <source>
        <dbReference type="Pfam" id="PF04069"/>
    </source>
</evidence>
<dbReference type="KEGG" id="bteq:G4P54_17300"/>
<dbReference type="PANTHER" id="PTHR30024:SF44">
    <property type="entry name" value="CHOLINE-BINDING PROTEIN"/>
    <property type="match status" value="1"/>
</dbReference>
<protein>
    <submittedName>
        <fullName evidence="3">Osmoprotectant ABC transporter substrate-binding protein</fullName>
    </submittedName>
</protein>
<dbReference type="PROSITE" id="PS51257">
    <property type="entry name" value="PROKAR_LIPOPROTEIN"/>
    <property type="match status" value="1"/>
</dbReference>
<proteinExistence type="predicted"/>
<dbReference type="Pfam" id="PF04069">
    <property type="entry name" value="OpuAC"/>
    <property type="match status" value="1"/>
</dbReference>
<dbReference type="GO" id="GO:0043190">
    <property type="term" value="C:ATP-binding cassette (ABC) transporter complex"/>
    <property type="evidence" value="ECO:0007669"/>
    <property type="project" value="InterPro"/>
</dbReference>
<name>A0A6H0WLG9_9BACI</name>
<dbReference type="Gene3D" id="3.40.190.10">
    <property type="entry name" value="Periplasmic binding protein-like II"/>
    <property type="match status" value="1"/>
</dbReference>
<gene>
    <name evidence="3" type="ORF">G4P54_17300</name>
</gene>
<dbReference type="SUPFAM" id="SSF53850">
    <property type="entry name" value="Periplasmic binding protein-like II"/>
    <property type="match status" value="1"/>
</dbReference>
<dbReference type="CDD" id="cd13608">
    <property type="entry name" value="PBP2_OpuCC_like"/>
    <property type="match status" value="1"/>
</dbReference>
<evidence type="ECO:0000313" key="4">
    <source>
        <dbReference type="Proteomes" id="UP000501914"/>
    </source>
</evidence>
<reference evidence="3 4" key="1">
    <citation type="submission" date="2020-02" db="EMBL/GenBank/DDBJ databases">
        <title>Genome sequencing, annotation and comparative genomic analysis of Bacillus tequilensis EA-CB0015, an effective biological control agent against Pseudocercospora fijiensis in banana plants.</title>
        <authorList>
            <person name="Cuellar-Gaviria T.Z."/>
            <person name="Ju K.-S."/>
            <person name="Villegas-Escobar V."/>
        </authorList>
    </citation>
    <scope>NUCLEOTIDE SEQUENCE [LARGE SCALE GENOMIC DNA]</scope>
    <source>
        <strain evidence="3 4">EA-CB0015</strain>
    </source>
</reference>
<feature type="domain" description="ABC-type glycine betaine transport system substrate-binding" evidence="2">
    <location>
        <begin position="35"/>
        <end position="300"/>
    </location>
</feature>
<evidence type="ECO:0000256" key="1">
    <source>
        <dbReference type="SAM" id="SignalP"/>
    </source>
</evidence>
<dbReference type="PANTHER" id="PTHR30024">
    <property type="entry name" value="ALIPHATIC SULFONATES-BINDING PROTEIN-RELATED"/>
    <property type="match status" value="1"/>
</dbReference>
<dbReference type="AlphaFoldDB" id="A0A6H0WLG9"/>
<feature type="signal peptide" evidence="1">
    <location>
        <begin position="1"/>
        <end position="29"/>
    </location>
</feature>
<dbReference type="RefSeq" id="WP_167873347.1">
    <property type="nucleotide sequence ID" value="NZ_CP048852.1"/>
</dbReference>
<feature type="chain" id="PRO_5038765785" evidence="1">
    <location>
        <begin position="30"/>
        <end position="306"/>
    </location>
</feature>
<keyword evidence="4" id="KW-1185">Reference proteome</keyword>
<evidence type="ECO:0000313" key="3">
    <source>
        <dbReference type="EMBL" id="QIW81412.1"/>
    </source>
</evidence>
<dbReference type="GO" id="GO:0022857">
    <property type="term" value="F:transmembrane transporter activity"/>
    <property type="evidence" value="ECO:0007669"/>
    <property type="project" value="InterPro"/>
</dbReference>
<dbReference type="Gene3D" id="3.40.190.120">
    <property type="entry name" value="Osmoprotection protein (prox), domain 2"/>
    <property type="match status" value="1"/>
</dbReference>
<organism evidence="3 4">
    <name type="scientific">Bacillus tequilensis</name>
    <dbReference type="NCBI Taxonomy" id="227866"/>
    <lineage>
        <taxon>Bacteria</taxon>
        <taxon>Bacillati</taxon>
        <taxon>Bacillota</taxon>
        <taxon>Bacilli</taxon>
        <taxon>Bacillales</taxon>
        <taxon>Bacillaceae</taxon>
        <taxon>Bacillus</taxon>
    </lineage>
</organism>
<sequence>MKRKYIKWMTGLTLAAMLTLSGCSLPGLSAASDQTIKIGAQSMSESEIIASMLGQLIEHYTDLKTTTIKNLGSNAVQQQALMNGEIDIAATRYTGDALTGTLRMEPEKDPDKALELTQREFQKRYELKWYDSYGFDNTYAFTVSKELADQYHLENVSDVKKWAPQLKLGVDNYWMKLKGNGYQDFTKTYGMTFDGTYPMQIGLVYDAVKSGKMDIVLAYSTDGRIKSYGLKMLKDDKQFFPPYDCSPVVPEQVLKEHPELESIIRKMIGKIDTATMQELNYEVDGNLKEPSVVAKEYLEKHHYFAS</sequence>
<keyword evidence="1" id="KW-0732">Signal</keyword>
<dbReference type="Proteomes" id="UP000501914">
    <property type="component" value="Chromosome"/>
</dbReference>
<dbReference type="InterPro" id="IPR007210">
    <property type="entry name" value="ABC_Gly_betaine_transp_sub-bd"/>
</dbReference>